<name>A0ABZ0D3S7_9BURK</name>
<organism evidence="7 8">
    <name type="scientific">Piscinibacter gummiphilus</name>
    <dbReference type="NCBI Taxonomy" id="946333"/>
    <lineage>
        <taxon>Bacteria</taxon>
        <taxon>Pseudomonadati</taxon>
        <taxon>Pseudomonadota</taxon>
        <taxon>Betaproteobacteria</taxon>
        <taxon>Burkholderiales</taxon>
        <taxon>Sphaerotilaceae</taxon>
        <taxon>Piscinibacter</taxon>
    </lineage>
</organism>
<gene>
    <name evidence="7" type="primary">flgL</name>
    <name evidence="7" type="ORF">RXV79_07465</name>
</gene>
<dbReference type="InterPro" id="IPR001029">
    <property type="entry name" value="Flagellin_N"/>
</dbReference>
<dbReference type="InterPro" id="IPR013384">
    <property type="entry name" value="Flagell_FlgL"/>
</dbReference>
<comment type="similarity">
    <text evidence="3">Belongs to the bacterial flagellin family.</text>
</comment>
<dbReference type="Gene3D" id="1.20.1330.10">
    <property type="entry name" value="f41 fragment of flagellin, N-terminal domain"/>
    <property type="match status" value="2"/>
</dbReference>
<dbReference type="PANTHER" id="PTHR42792:SF1">
    <property type="entry name" value="FLAGELLAR HOOK-ASSOCIATED PROTEIN 3"/>
    <property type="match status" value="1"/>
</dbReference>
<dbReference type="NCBIfam" id="TIGR02550">
    <property type="entry name" value="flagell_flgL"/>
    <property type="match status" value="1"/>
</dbReference>
<evidence type="ECO:0000313" key="7">
    <source>
        <dbReference type="EMBL" id="WOB09897.1"/>
    </source>
</evidence>
<dbReference type="PANTHER" id="PTHR42792">
    <property type="entry name" value="FLAGELLIN"/>
    <property type="match status" value="1"/>
</dbReference>
<evidence type="ECO:0000256" key="4">
    <source>
        <dbReference type="ARBA" id="ARBA00023143"/>
    </source>
</evidence>
<proteinExistence type="inferred from homology"/>
<dbReference type="EMBL" id="CP136336">
    <property type="protein sequence ID" value="WOB09897.1"/>
    <property type="molecule type" value="Genomic_DNA"/>
</dbReference>
<evidence type="ECO:0000256" key="1">
    <source>
        <dbReference type="ARBA" id="ARBA00004365"/>
    </source>
</evidence>
<keyword evidence="7" id="KW-0282">Flagellum</keyword>
<evidence type="ECO:0000256" key="3">
    <source>
        <dbReference type="ARBA" id="ARBA00005709"/>
    </source>
</evidence>
<protein>
    <submittedName>
        <fullName evidence="7">Flagellar hook-associated protein FlgL</fullName>
    </submittedName>
</protein>
<keyword evidence="7" id="KW-0966">Cell projection</keyword>
<keyword evidence="4" id="KW-0975">Bacterial flagellum</keyword>
<dbReference type="RefSeq" id="WP_316702770.1">
    <property type="nucleotide sequence ID" value="NZ_CP136336.1"/>
</dbReference>
<dbReference type="PRINTS" id="PR00207">
    <property type="entry name" value="FLAGELLIN"/>
</dbReference>
<evidence type="ECO:0000256" key="2">
    <source>
        <dbReference type="ARBA" id="ARBA00004613"/>
    </source>
</evidence>
<dbReference type="InterPro" id="IPR046358">
    <property type="entry name" value="Flagellin_C"/>
</dbReference>
<dbReference type="Proteomes" id="UP001303946">
    <property type="component" value="Chromosome"/>
</dbReference>
<keyword evidence="8" id="KW-1185">Reference proteome</keyword>
<evidence type="ECO:0000259" key="6">
    <source>
        <dbReference type="Pfam" id="PF00700"/>
    </source>
</evidence>
<reference evidence="7 8" key="1">
    <citation type="submission" date="2023-10" db="EMBL/GenBank/DDBJ databases">
        <title>Bacteria for the degradation of biodegradable plastic PBAT(Polybutylene adipate terephthalate).</title>
        <authorList>
            <person name="Weon H.-Y."/>
            <person name="Yeon J."/>
        </authorList>
    </citation>
    <scope>NUCLEOTIDE SEQUENCE [LARGE SCALE GENOMIC DNA]</scope>
    <source>
        <strain evidence="7 8">SBD 7-3</strain>
    </source>
</reference>
<dbReference type="InterPro" id="IPR001492">
    <property type="entry name" value="Flagellin"/>
</dbReference>
<dbReference type="Pfam" id="PF00700">
    <property type="entry name" value="Flagellin_C"/>
    <property type="match status" value="1"/>
</dbReference>
<accession>A0ABZ0D3S7</accession>
<evidence type="ECO:0000259" key="5">
    <source>
        <dbReference type="Pfam" id="PF00669"/>
    </source>
</evidence>
<feature type="domain" description="Flagellin C-terminal" evidence="6">
    <location>
        <begin position="314"/>
        <end position="397"/>
    </location>
</feature>
<sequence>MRVSTANSFDASVDSLVKRQTALATAQEQLTTGKRVNRASDDPAAAARAERALAAEVHTDAVQRAVNASQNAMQLSESALGDAGDLLQQIREAMVAAGNGSYSDQERRAQADKIAGLRTQLLAVANRQDGSGSYLFGGQSPDHAPFLDGAGGVTYQGTSGQLDAASGDPLPLSVDGRAAWISGRTGNGVFTTAPATANTGQAWVDTGRVTDPSQLTGDSYSIVFAVSGGVTTYSVLQNGGPTALAGVPYVSGRAIEIDGLSATVTGVPADTDTFDLAPATSDLNIFDQIDAAVAALNTPLRTPAQIAQTNSTYLAAVDSAMAQMQSVRAQVGETLGRIDSATGRLDDLRLAAQTDRSNAEGLDMVRAISDFQNKQTGYDAALKSYSLVQKMSLFNYIT</sequence>
<keyword evidence="7" id="KW-0969">Cilium</keyword>
<evidence type="ECO:0000313" key="8">
    <source>
        <dbReference type="Proteomes" id="UP001303946"/>
    </source>
</evidence>
<dbReference type="Pfam" id="PF00669">
    <property type="entry name" value="Flagellin_N"/>
    <property type="match status" value="1"/>
</dbReference>
<comment type="subcellular location">
    <subcellularLocation>
        <location evidence="1">Bacterial flagellum</location>
    </subcellularLocation>
    <subcellularLocation>
        <location evidence="2">Secreted</location>
    </subcellularLocation>
</comment>
<feature type="domain" description="Flagellin N-terminal" evidence="5">
    <location>
        <begin position="7"/>
        <end position="139"/>
    </location>
</feature>
<dbReference type="SUPFAM" id="SSF64518">
    <property type="entry name" value="Phase 1 flagellin"/>
    <property type="match status" value="1"/>
</dbReference>